<evidence type="ECO:0000256" key="1">
    <source>
        <dbReference type="ARBA" id="ARBA00004496"/>
    </source>
</evidence>
<dbReference type="GO" id="GO:0034618">
    <property type="term" value="F:arginine binding"/>
    <property type="evidence" value="ECO:0007669"/>
    <property type="project" value="InterPro"/>
</dbReference>
<name>A0A5B1LU67_9ACTN</name>
<keyword evidence="3 8" id="KW-0963">Cytoplasm</keyword>
<evidence type="ECO:0000256" key="4">
    <source>
        <dbReference type="ARBA" id="ARBA00022491"/>
    </source>
</evidence>
<dbReference type="InterPro" id="IPR020900">
    <property type="entry name" value="Arg_repress_DNA-bd"/>
</dbReference>
<dbReference type="Proteomes" id="UP000324351">
    <property type="component" value="Unassembled WGS sequence"/>
</dbReference>
<dbReference type="GO" id="GO:1900079">
    <property type="term" value="P:regulation of arginine biosynthetic process"/>
    <property type="evidence" value="ECO:0007669"/>
    <property type="project" value="UniProtKB-UniRule"/>
</dbReference>
<keyword evidence="6 8" id="KW-0238">DNA-binding</keyword>
<dbReference type="PANTHER" id="PTHR34471">
    <property type="entry name" value="ARGININE REPRESSOR"/>
    <property type="match status" value="1"/>
</dbReference>
<evidence type="ECO:0000256" key="2">
    <source>
        <dbReference type="ARBA" id="ARBA00008316"/>
    </source>
</evidence>
<comment type="similarity">
    <text evidence="2 8">Belongs to the ArgR family.</text>
</comment>
<evidence type="ECO:0000256" key="8">
    <source>
        <dbReference type="HAMAP-Rule" id="MF_00173"/>
    </source>
</evidence>
<dbReference type="Gene3D" id="1.10.10.10">
    <property type="entry name" value="Winged helix-like DNA-binding domain superfamily/Winged helix DNA-binding domain"/>
    <property type="match status" value="1"/>
</dbReference>
<feature type="domain" description="Arginine repressor DNA-binding" evidence="10">
    <location>
        <begin position="9"/>
        <end position="77"/>
    </location>
</feature>
<evidence type="ECO:0000256" key="5">
    <source>
        <dbReference type="ARBA" id="ARBA00023015"/>
    </source>
</evidence>
<dbReference type="GO" id="GO:0003700">
    <property type="term" value="F:DNA-binding transcription factor activity"/>
    <property type="evidence" value="ECO:0007669"/>
    <property type="project" value="UniProtKB-UniRule"/>
</dbReference>
<dbReference type="Pfam" id="PF01316">
    <property type="entry name" value="Arg_repressor"/>
    <property type="match status" value="1"/>
</dbReference>
<reference evidence="12 13" key="1">
    <citation type="submission" date="2019-09" db="EMBL/GenBank/DDBJ databases">
        <title>Nocardioides panacisoli sp. nov., isolated from the soil of a ginseng field.</title>
        <authorList>
            <person name="Cho C."/>
        </authorList>
    </citation>
    <scope>NUCLEOTIDE SEQUENCE [LARGE SCALE GENOMIC DNA]</scope>
    <source>
        <strain evidence="12 13">BN140041</strain>
    </source>
</reference>
<keyword evidence="8" id="KW-0028">Amino-acid biosynthesis</keyword>
<proteinExistence type="inferred from homology"/>
<gene>
    <name evidence="8" type="primary">argR</name>
    <name evidence="12" type="ORF">F0U47_19615</name>
</gene>
<dbReference type="NCBIfam" id="TIGR01529">
    <property type="entry name" value="argR_whole"/>
    <property type="match status" value="1"/>
</dbReference>
<sequence>MSERALTPVTKSARQQLIIDLLGSREVRSQTELAELLASRGVHVTQATLSRDLVELDAVKIRLASGALVYAVPAEGGDRTPVHGESAASFHRLTRLCAELLVSAEASANLVVLRTPPGAAQFLASAIDKVDLPDVLGSIAGDDTVLVIGRDPAGGNALAHKFTALAERNH</sequence>
<dbReference type="GO" id="GO:0006526">
    <property type="term" value="P:L-arginine biosynthetic process"/>
    <property type="evidence" value="ECO:0007669"/>
    <property type="project" value="UniProtKB-UniPathway"/>
</dbReference>
<comment type="function">
    <text evidence="8">Regulates arginine biosynthesis genes.</text>
</comment>
<evidence type="ECO:0000256" key="7">
    <source>
        <dbReference type="ARBA" id="ARBA00023163"/>
    </source>
</evidence>
<dbReference type="AlphaFoldDB" id="A0A5B1LU67"/>
<dbReference type="Gene3D" id="3.30.1360.40">
    <property type="match status" value="1"/>
</dbReference>
<dbReference type="InterPro" id="IPR020899">
    <property type="entry name" value="Arg_repress_C"/>
</dbReference>
<evidence type="ECO:0000256" key="9">
    <source>
        <dbReference type="NCBIfam" id="TIGR01529"/>
    </source>
</evidence>
<dbReference type="GO" id="GO:0003677">
    <property type="term" value="F:DNA binding"/>
    <property type="evidence" value="ECO:0007669"/>
    <property type="project" value="UniProtKB-KW"/>
</dbReference>
<dbReference type="RefSeq" id="WP_149752174.1">
    <property type="nucleotide sequence ID" value="NZ_VUJW01000013.1"/>
</dbReference>
<dbReference type="PANTHER" id="PTHR34471:SF1">
    <property type="entry name" value="ARGININE REPRESSOR"/>
    <property type="match status" value="1"/>
</dbReference>
<evidence type="ECO:0000256" key="3">
    <source>
        <dbReference type="ARBA" id="ARBA00022490"/>
    </source>
</evidence>
<dbReference type="SUPFAM" id="SSF55252">
    <property type="entry name" value="C-terminal domain of arginine repressor"/>
    <property type="match status" value="1"/>
</dbReference>
<dbReference type="EMBL" id="VUJW01000013">
    <property type="protein sequence ID" value="KAA1424203.1"/>
    <property type="molecule type" value="Genomic_DNA"/>
</dbReference>
<evidence type="ECO:0000313" key="13">
    <source>
        <dbReference type="Proteomes" id="UP000324351"/>
    </source>
</evidence>
<keyword evidence="4 8" id="KW-0678">Repressor</keyword>
<dbReference type="GO" id="GO:0005737">
    <property type="term" value="C:cytoplasm"/>
    <property type="evidence" value="ECO:0007669"/>
    <property type="project" value="UniProtKB-SubCell"/>
</dbReference>
<dbReference type="UniPathway" id="UPA00068"/>
<organism evidence="12 13">
    <name type="scientific">Nocardioides antri</name>
    <dbReference type="NCBI Taxonomy" id="2607659"/>
    <lineage>
        <taxon>Bacteria</taxon>
        <taxon>Bacillati</taxon>
        <taxon>Actinomycetota</taxon>
        <taxon>Actinomycetes</taxon>
        <taxon>Propionibacteriales</taxon>
        <taxon>Nocardioidaceae</taxon>
        <taxon>Nocardioides</taxon>
    </lineage>
</organism>
<dbReference type="Pfam" id="PF02863">
    <property type="entry name" value="Arg_repressor_C"/>
    <property type="match status" value="1"/>
</dbReference>
<accession>A0A5B1LU67</accession>
<feature type="domain" description="Arginine repressor C-terminal" evidence="11">
    <location>
        <begin position="98"/>
        <end position="163"/>
    </location>
</feature>
<dbReference type="InterPro" id="IPR001669">
    <property type="entry name" value="Arg_repress"/>
</dbReference>
<reference evidence="12 13" key="2">
    <citation type="submission" date="2019-09" db="EMBL/GenBank/DDBJ databases">
        <authorList>
            <person name="Jin C."/>
        </authorList>
    </citation>
    <scope>NUCLEOTIDE SEQUENCE [LARGE SCALE GENOMIC DNA]</scope>
    <source>
        <strain evidence="12 13">BN140041</strain>
    </source>
</reference>
<dbReference type="PRINTS" id="PR01467">
    <property type="entry name" value="ARGREPRESSOR"/>
</dbReference>
<evidence type="ECO:0000313" key="12">
    <source>
        <dbReference type="EMBL" id="KAA1424203.1"/>
    </source>
</evidence>
<dbReference type="SUPFAM" id="SSF46785">
    <property type="entry name" value="Winged helix' DNA-binding domain"/>
    <property type="match status" value="1"/>
</dbReference>
<evidence type="ECO:0000256" key="6">
    <source>
        <dbReference type="ARBA" id="ARBA00023125"/>
    </source>
</evidence>
<evidence type="ECO:0000259" key="10">
    <source>
        <dbReference type="Pfam" id="PF01316"/>
    </source>
</evidence>
<dbReference type="NCBIfam" id="NF002880">
    <property type="entry name" value="PRK03341.1"/>
    <property type="match status" value="1"/>
</dbReference>
<comment type="caution">
    <text evidence="12">The sequence shown here is derived from an EMBL/GenBank/DDBJ whole genome shotgun (WGS) entry which is preliminary data.</text>
</comment>
<dbReference type="HAMAP" id="MF_00173">
    <property type="entry name" value="Arg_repressor"/>
    <property type="match status" value="1"/>
</dbReference>
<keyword evidence="5 8" id="KW-0805">Transcription regulation</keyword>
<dbReference type="InterPro" id="IPR036390">
    <property type="entry name" value="WH_DNA-bd_sf"/>
</dbReference>
<dbReference type="InterPro" id="IPR036251">
    <property type="entry name" value="Arg_repress_C_sf"/>
</dbReference>
<evidence type="ECO:0000259" key="11">
    <source>
        <dbReference type="Pfam" id="PF02863"/>
    </source>
</evidence>
<keyword evidence="13" id="KW-1185">Reference proteome</keyword>
<comment type="pathway">
    <text evidence="8">Amino-acid biosynthesis; L-arginine biosynthesis [regulation].</text>
</comment>
<dbReference type="InterPro" id="IPR036388">
    <property type="entry name" value="WH-like_DNA-bd_sf"/>
</dbReference>
<protein>
    <recommendedName>
        <fullName evidence="8 9">Arginine repressor</fullName>
    </recommendedName>
</protein>
<dbReference type="GO" id="GO:0051259">
    <property type="term" value="P:protein complex oligomerization"/>
    <property type="evidence" value="ECO:0007669"/>
    <property type="project" value="InterPro"/>
</dbReference>
<comment type="subcellular location">
    <subcellularLocation>
        <location evidence="1 8">Cytoplasm</location>
    </subcellularLocation>
</comment>
<keyword evidence="7 8" id="KW-0804">Transcription</keyword>
<keyword evidence="8" id="KW-0055">Arginine biosynthesis</keyword>